<evidence type="ECO:0000256" key="2">
    <source>
        <dbReference type="SAM" id="SignalP"/>
    </source>
</evidence>
<organism evidence="4 5">
    <name type="scientific">Leminorella richardii</name>
    <dbReference type="NCBI Taxonomy" id="158841"/>
    <lineage>
        <taxon>Bacteria</taxon>
        <taxon>Pseudomonadati</taxon>
        <taxon>Pseudomonadota</taxon>
        <taxon>Gammaproteobacteria</taxon>
        <taxon>Enterobacterales</taxon>
        <taxon>Budviciaceae</taxon>
        <taxon>Leminorella</taxon>
    </lineage>
</organism>
<dbReference type="Proteomes" id="UP000249005">
    <property type="component" value="Chromosome 1"/>
</dbReference>
<accession>A0A2X4UCZ4</accession>
<feature type="chain" id="PRO_5016117064" evidence="2">
    <location>
        <begin position="22"/>
        <end position="102"/>
    </location>
</feature>
<dbReference type="RefSeq" id="WP_111739507.1">
    <property type="nucleotide sequence ID" value="NZ_LR698987.1"/>
</dbReference>
<gene>
    <name evidence="4" type="ORF">NCTC12151_00929</name>
</gene>
<feature type="domain" description="YdgH/BhsA/McbA-like" evidence="3">
    <location>
        <begin position="36"/>
        <end position="92"/>
    </location>
</feature>
<keyword evidence="5" id="KW-1185">Reference proteome</keyword>
<dbReference type="InterPro" id="IPR036275">
    <property type="entry name" value="YdgH-like_sf"/>
</dbReference>
<dbReference type="Gene3D" id="3.30.1660.10">
    <property type="entry name" value="Flavin-binding protein dodecin"/>
    <property type="match status" value="1"/>
</dbReference>
<dbReference type="KEGG" id="lri:NCTC12151_00929"/>
<evidence type="ECO:0000313" key="4">
    <source>
        <dbReference type="EMBL" id="SQI36933.1"/>
    </source>
</evidence>
<sequence length="102" mass="10874">MKTTAVLAMFLALSVSSMAHAVTEISRADVAEKMQLQSMGVISLSVMVSTLDEAVEAIAEKAEKEGADYFRVIGARDADVSPYWRISAEMYRAGGTTAAPAK</sequence>
<dbReference type="InterPro" id="IPR025543">
    <property type="entry name" value="Dodecin-like"/>
</dbReference>
<dbReference type="Pfam" id="PF07338">
    <property type="entry name" value="YdgH_BhsA-like"/>
    <property type="match status" value="1"/>
</dbReference>
<feature type="signal peptide" evidence="2">
    <location>
        <begin position="1"/>
        <end position="21"/>
    </location>
</feature>
<proteinExistence type="predicted"/>
<protein>
    <submittedName>
        <fullName evidence="4">Putative biofilm stress and motility protein A</fullName>
    </submittedName>
</protein>
<evidence type="ECO:0000259" key="3">
    <source>
        <dbReference type="Pfam" id="PF07338"/>
    </source>
</evidence>
<evidence type="ECO:0000256" key="1">
    <source>
        <dbReference type="ARBA" id="ARBA00022729"/>
    </source>
</evidence>
<keyword evidence="1 2" id="KW-0732">Signal</keyword>
<dbReference type="InterPro" id="IPR051096">
    <property type="entry name" value="BhsA/McbA_stress_biofilm_assoc"/>
</dbReference>
<dbReference type="AlphaFoldDB" id="A0A2X4UCZ4"/>
<name>A0A2X4UCZ4_9GAMM</name>
<dbReference type="OrthoDB" id="6638089at2"/>
<dbReference type="InterPro" id="IPR010854">
    <property type="entry name" value="YdgH/BhsA/McbA-like_dom"/>
</dbReference>
<dbReference type="SUPFAM" id="SSF159871">
    <property type="entry name" value="YdgH-like"/>
    <property type="match status" value="1"/>
</dbReference>
<dbReference type="EMBL" id="LS483470">
    <property type="protein sequence ID" value="SQI36933.1"/>
    <property type="molecule type" value="Genomic_DNA"/>
</dbReference>
<reference evidence="4 5" key="1">
    <citation type="submission" date="2018-06" db="EMBL/GenBank/DDBJ databases">
        <authorList>
            <consortium name="Pathogen Informatics"/>
            <person name="Doyle S."/>
        </authorList>
    </citation>
    <scope>NUCLEOTIDE SEQUENCE [LARGE SCALE GENOMIC DNA]</scope>
    <source>
        <strain evidence="4 5">NCTC12151</strain>
    </source>
</reference>
<evidence type="ECO:0000313" key="5">
    <source>
        <dbReference type="Proteomes" id="UP000249005"/>
    </source>
</evidence>
<dbReference type="PANTHER" id="PTHR34156">
    <property type="entry name" value="OUTER MEMBRANE PROTEIN-RELATED-RELATED"/>
    <property type="match status" value="1"/>
</dbReference>